<accession>A0ABW5BH81</accession>
<dbReference type="RefSeq" id="WP_380250085.1">
    <property type="nucleotide sequence ID" value="NZ_JBHUII010000004.1"/>
</dbReference>
<feature type="domain" description="AMP-binding enzyme C-terminal" evidence="3">
    <location>
        <begin position="410"/>
        <end position="485"/>
    </location>
</feature>
<dbReference type="Pfam" id="PF13193">
    <property type="entry name" value="AMP-binding_C"/>
    <property type="match status" value="1"/>
</dbReference>
<evidence type="ECO:0000259" key="2">
    <source>
        <dbReference type="Pfam" id="PF00501"/>
    </source>
</evidence>
<dbReference type="InterPro" id="IPR042099">
    <property type="entry name" value="ANL_N_sf"/>
</dbReference>
<reference evidence="5" key="1">
    <citation type="journal article" date="2019" name="Int. J. Syst. Evol. Microbiol.">
        <title>The Global Catalogue of Microorganisms (GCM) 10K type strain sequencing project: providing services to taxonomists for standard genome sequencing and annotation.</title>
        <authorList>
            <consortium name="The Broad Institute Genomics Platform"/>
            <consortium name="The Broad Institute Genome Sequencing Center for Infectious Disease"/>
            <person name="Wu L."/>
            <person name="Ma J."/>
        </authorList>
    </citation>
    <scope>NUCLEOTIDE SEQUENCE [LARGE SCALE GENOMIC DNA]</scope>
    <source>
        <strain evidence="5">CGMCC 4.7192</strain>
    </source>
</reference>
<dbReference type="PROSITE" id="PS00455">
    <property type="entry name" value="AMP_BINDING"/>
    <property type="match status" value="1"/>
</dbReference>
<dbReference type="InterPro" id="IPR020845">
    <property type="entry name" value="AMP-binding_CS"/>
</dbReference>
<dbReference type="PANTHER" id="PTHR43201">
    <property type="entry name" value="ACYL-COA SYNTHETASE"/>
    <property type="match status" value="1"/>
</dbReference>
<dbReference type="InterPro" id="IPR000873">
    <property type="entry name" value="AMP-dep_synth/lig_dom"/>
</dbReference>
<dbReference type="Proteomes" id="UP001597294">
    <property type="component" value="Unassembled WGS sequence"/>
</dbReference>
<dbReference type="InterPro" id="IPR045851">
    <property type="entry name" value="AMP-bd_C_sf"/>
</dbReference>
<dbReference type="InterPro" id="IPR025110">
    <property type="entry name" value="AMP-bd_C"/>
</dbReference>
<dbReference type="PANTHER" id="PTHR43201:SF8">
    <property type="entry name" value="ACYL-COA SYNTHETASE FAMILY MEMBER 3"/>
    <property type="match status" value="1"/>
</dbReference>
<dbReference type="Pfam" id="PF00501">
    <property type="entry name" value="AMP-binding"/>
    <property type="match status" value="1"/>
</dbReference>
<proteinExistence type="inferred from homology"/>
<dbReference type="EMBL" id="JBHUII010000004">
    <property type="protein sequence ID" value="MFD2205457.1"/>
    <property type="molecule type" value="Genomic_DNA"/>
</dbReference>
<gene>
    <name evidence="4" type="ORF">ACFSKO_07540</name>
</gene>
<organism evidence="4 5">
    <name type="scientific">Kiloniella antarctica</name>
    <dbReference type="NCBI Taxonomy" id="1550907"/>
    <lineage>
        <taxon>Bacteria</taxon>
        <taxon>Pseudomonadati</taxon>
        <taxon>Pseudomonadota</taxon>
        <taxon>Alphaproteobacteria</taxon>
        <taxon>Rhodospirillales</taxon>
        <taxon>Kiloniellaceae</taxon>
        <taxon>Kiloniella</taxon>
    </lineage>
</organism>
<protein>
    <submittedName>
        <fullName evidence="4">Malonyl-CoA synthase</fullName>
    </submittedName>
</protein>
<evidence type="ECO:0000256" key="1">
    <source>
        <dbReference type="ARBA" id="ARBA00006432"/>
    </source>
</evidence>
<dbReference type="SUPFAM" id="SSF56801">
    <property type="entry name" value="Acetyl-CoA synthetase-like"/>
    <property type="match status" value="1"/>
</dbReference>
<name>A0ABW5BH81_9PROT</name>
<evidence type="ECO:0000313" key="5">
    <source>
        <dbReference type="Proteomes" id="UP001597294"/>
    </source>
</evidence>
<feature type="domain" description="AMP-dependent synthetase/ligase" evidence="2">
    <location>
        <begin position="25"/>
        <end position="359"/>
    </location>
</feature>
<keyword evidence="5" id="KW-1185">Reference proteome</keyword>
<comment type="caution">
    <text evidence="4">The sequence shown here is derived from an EMBL/GenBank/DDBJ whole genome shotgun (WGS) entry which is preliminary data.</text>
</comment>
<dbReference type="CDD" id="cd05941">
    <property type="entry name" value="MCS"/>
    <property type="match status" value="1"/>
</dbReference>
<evidence type="ECO:0000313" key="4">
    <source>
        <dbReference type="EMBL" id="MFD2205457.1"/>
    </source>
</evidence>
<comment type="similarity">
    <text evidence="1">Belongs to the ATP-dependent AMP-binding enzyme family.</text>
</comment>
<dbReference type="NCBIfam" id="NF005702">
    <property type="entry name" value="PRK07514.1"/>
    <property type="match status" value="1"/>
</dbReference>
<sequence length="501" mass="54933">MSKNVYALFQSRFPTDLSQPFIMSPDGKNLSYGQLENQTSKMAGALISLGTKPGDRVAVQVEKTVEAVVLYLACLRVGAIYLPLNTAYTADELDYFLGDAKPHIAVCSPENLDKLTPIAVKNFVTHLLTLSTDASGTLIESYDAASPVDVIADVPGDAIAAFLYTSGTTGRSKGAMLTHDNLASNAQVLHEYWGWEKGDVLLHALPIFHVHGLFVAIHCVLMNGSAMWFLPKFDIQVALDLLPKSTVMMGVPTFYTRLLDQENFGSEICKNMRVFISGSAPLLEDTFTQFVERTGMPILERYGMTEAGMITSNPLHGDRIAGTVGYPLPGVNARLSRGTKKGAAGVLEIKGPNVFKGYWNMPEKTAEEFTDDGFFITGDIATISEDNRIAIVGRAKDLIISGGYNIYPKEIELIIDDIEGVKESAVIGTHHPDFGEAVVAIIIQDGSKVLHEDDIKSGLTEQLARFKQPKAVIFIEELPRNTMGKVQKNILRKQYDHLFKR</sequence>
<evidence type="ECO:0000259" key="3">
    <source>
        <dbReference type="Pfam" id="PF13193"/>
    </source>
</evidence>
<dbReference type="Gene3D" id="3.30.300.30">
    <property type="match status" value="1"/>
</dbReference>
<dbReference type="Gene3D" id="3.40.50.12780">
    <property type="entry name" value="N-terminal domain of ligase-like"/>
    <property type="match status" value="1"/>
</dbReference>